<proteinExistence type="predicted"/>
<keyword evidence="2" id="KW-0963">Cytoplasm</keyword>
<reference evidence="4" key="1">
    <citation type="submission" date="2014-12" db="EMBL/GenBank/DDBJ databases">
        <title>Insight into the proteome of Arion vulgaris.</title>
        <authorList>
            <person name="Aradska J."/>
            <person name="Bulat T."/>
            <person name="Smidak R."/>
            <person name="Sarate P."/>
            <person name="Gangsoo J."/>
            <person name="Sialana F."/>
            <person name="Bilban M."/>
            <person name="Lubec G."/>
        </authorList>
    </citation>
    <scope>NUCLEOTIDE SEQUENCE</scope>
    <source>
        <tissue evidence="4">Skin</tissue>
    </source>
</reference>
<feature type="non-terminal residue" evidence="4">
    <location>
        <position position="356"/>
    </location>
</feature>
<evidence type="ECO:0000256" key="1">
    <source>
        <dbReference type="ARBA" id="ARBA00004496"/>
    </source>
</evidence>
<feature type="region of interest" description="Disordered" evidence="3">
    <location>
        <begin position="76"/>
        <end position="249"/>
    </location>
</feature>
<protein>
    <submittedName>
        <fullName evidence="4">Uncharacterized protein</fullName>
    </submittedName>
</protein>
<comment type="subcellular location">
    <subcellularLocation>
        <location evidence="1">Cytoplasm</location>
    </subcellularLocation>
</comment>
<feature type="region of interest" description="Disordered" evidence="3">
    <location>
        <begin position="1"/>
        <end position="25"/>
    </location>
</feature>
<feature type="compositionally biased region" description="Basic and acidic residues" evidence="3">
    <location>
        <begin position="104"/>
        <end position="114"/>
    </location>
</feature>
<name>A0A0B6ZEB0_9EUPU</name>
<gene>
    <name evidence="4" type="primary">ORF57114</name>
</gene>
<evidence type="ECO:0000256" key="3">
    <source>
        <dbReference type="SAM" id="MobiDB-lite"/>
    </source>
</evidence>
<dbReference type="GO" id="GO:0005634">
    <property type="term" value="C:nucleus"/>
    <property type="evidence" value="ECO:0007669"/>
    <property type="project" value="TreeGrafter"/>
</dbReference>
<dbReference type="InterPro" id="IPR018862">
    <property type="entry name" value="eIF4E-T"/>
</dbReference>
<organism evidence="4">
    <name type="scientific">Arion vulgaris</name>
    <dbReference type="NCBI Taxonomy" id="1028688"/>
    <lineage>
        <taxon>Eukaryota</taxon>
        <taxon>Metazoa</taxon>
        <taxon>Spiralia</taxon>
        <taxon>Lophotrochozoa</taxon>
        <taxon>Mollusca</taxon>
        <taxon>Gastropoda</taxon>
        <taxon>Heterobranchia</taxon>
        <taxon>Euthyneura</taxon>
        <taxon>Panpulmonata</taxon>
        <taxon>Eupulmonata</taxon>
        <taxon>Stylommatophora</taxon>
        <taxon>Helicina</taxon>
        <taxon>Arionoidea</taxon>
        <taxon>Arionidae</taxon>
        <taxon>Arion</taxon>
    </lineage>
</organism>
<feature type="compositionally biased region" description="Basic and acidic residues" evidence="3">
    <location>
        <begin position="325"/>
        <end position="356"/>
    </location>
</feature>
<feature type="compositionally biased region" description="Basic and acidic residues" evidence="3">
    <location>
        <begin position="144"/>
        <end position="165"/>
    </location>
</feature>
<dbReference type="PANTHER" id="PTHR12269:SF1">
    <property type="entry name" value="EUKARYOTIC TRANSLATION INITIATION FACTOR 4E TRANSPORTER"/>
    <property type="match status" value="1"/>
</dbReference>
<feature type="region of interest" description="Disordered" evidence="3">
    <location>
        <begin position="275"/>
        <end position="356"/>
    </location>
</feature>
<evidence type="ECO:0000313" key="4">
    <source>
        <dbReference type="EMBL" id="CEK66035.1"/>
    </source>
</evidence>
<dbReference type="GO" id="GO:0036464">
    <property type="term" value="C:cytoplasmic ribonucleoprotein granule"/>
    <property type="evidence" value="ECO:0007669"/>
    <property type="project" value="UniProtKB-ARBA"/>
</dbReference>
<dbReference type="GO" id="GO:0003729">
    <property type="term" value="F:mRNA binding"/>
    <property type="evidence" value="ECO:0007669"/>
    <property type="project" value="TreeGrafter"/>
</dbReference>
<feature type="compositionally biased region" description="Basic and acidic residues" evidence="3">
    <location>
        <begin position="174"/>
        <end position="249"/>
    </location>
</feature>
<dbReference type="AlphaFoldDB" id="A0A0B6ZEB0"/>
<dbReference type="GO" id="GO:0017148">
    <property type="term" value="P:negative regulation of translation"/>
    <property type="evidence" value="ECO:0007669"/>
    <property type="project" value="TreeGrafter"/>
</dbReference>
<dbReference type="EMBL" id="HACG01019170">
    <property type="protein sequence ID" value="CEK66035.1"/>
    <property type="molecule type" value="Transcribed_RNA"/>
</dbReference>
<accession>A0A0B6ZEB0</accession>
<sequence>MTERIQEEQEYFQSRPSPDILSGHQYSRKELITLSKSPASARRPKCLEQVYDSDDGKWDPERWYKAKFGLARQASPLTLGDGKDQRKVVDRDKDLKRRSSTNDPVERLKEERDGIVLSPQRRSFGTGCHVQMNSHSYTRQLSLPDREEGRVEREREKERDRERPVRKIGSGRLQVDRENNREYPVMRDHFDDRDHSRDHERDRDYARNRDRDRNWDRDARERDLHDSDWDRDGRDREQRDSDRERRFDRSERFRRGGERDFADRDWRGREFRSRGFDRHSRKRNNHRDGDKEPEWFTGGPTSQTDTIELRGFDREEDNGGGGEDIPDKILDVKVDIKSRIMSPEEKPRKGSYDETS</sequence>
<dbReference type="PANTHER" id="PTHR12269">
    <property type="entry name" value="EUKARYOTIC TRANSLATION INITIATION FACTOR 4E TRANSPORTER"/>
    <property type="match status" value="1"/>
</dbReference>
<dbReference type="Pfam" id="PF10477">
    <property type="entry name" value="EIF4E-T"/>
    <property type="match status" value="1"/>
</dbReference>
<feature type="compositionally biased region" description="Polar residues" evidence="3">
    <location>
        <begin position="131"/>
        <end position="141"/>
    </location>
</feature>
<feature type="compositionally biased region" description="Basic and acidic residues" evidence="3">
    <location>
        <begin position="81"/>
        <end position="97"/>
    </location>
</feature>
<evidence type="ECO:0000256" key="2">
    <source>
        <dbReference type="ARBA" id="ARBA00022490"/>
    </source>
</evidence>